<dbReference type="EC" id="2.7.1.23" evidence="6"/>
<dbReference type="Proteomes" id="UP000008957">
    <property type="component" value="Chromosome"/>
</dbReference>
<evidence type="ECO:0000256" key="5">
    <source>
        <dbReference type="ARBA" id="ARBA00047925"/>
    </source>
</evidence>
<keyword evidence="6" id="KW-0547">Nucleotide-binding</keyword>
<evidence type="ECO:0000313" key="7">
    <source>
        <dbReference type="EMBL" id="CBL27648.1"/>
    </source>
</evidence>
<dbReference type="InterPro" id="IPR002504">
    <property type="entry name" value="NADK"/>
</dbReference>
<dbReference type="GO" id="GO:0046872">
    <property type="term" value="F:metal ion binding"/>
    <property type="evidence" value="ECO:0007669"/>
    <property type="project" value="UniProtKB-UniRule"/>
</dbReference>
<dbReference type="GO" id="GO:0005737">
    <property type="term" value="C:cytoplasm"/>
    <property type="evidence" value="ECO:0007669"/>
    <property type="project" value="UniProtKB-SubCell"/>
</dbReference>
<keyword evidence="8" id="KW-1185">Reference proteome</keyword>
<keyword evidence="6" id="KW-0963">Cytoplasm</keyword>
<evidence type="ECO:0000313" key="8">
    <source>
        <dbReference type="Proteomes" id="UP000008957"/>
    </source>
</evidence>
<dbReference type="RefSeq" id="WP_015555795.1">
    <property type="nucleotide sequence ID" value="NC_021038.1"/>
</dbReference>
<evidence type="ECO:0000256" key="6">
    <source>
        <dbReference type="HAMAP-Rule" id="MF_00361"/>
    </source>
</evidence>
<protein>
    <recommendedName>
        <fullName evidence="6">NAD kinase</fullName>
        <ecNumber evidence="6">2.7.1.23</ecNumber>
    </recommendedName>
    <alternativeName>
        <fullName evidence="6">ATP-dependent NAD kinase</fullName>
    </alternativeName>
</protein>
<keyword evidence="1 6" id="KW-0808">Transferase</keyword>
<dbReference type="InterPro" id="IPR017438">
    <property type="entry name" value="ATP-NAD_kinase_N"/>
</dbReference>
<dbReference type="Pfam" id="PF20143">
    <property type="entry name" value="NAD_kinase_C"/>
    <property type="match status" value="1"/>
</dbReference>
<feature type="binding site" evidence="6">
    <location>
        <position position="71"/>
    </location>
    <ligand>
        <name>NAD(+)</name>
        <dbReference type="ChEBI" id="CHEBI:57540"/>
    </ligand>
</feature>
<dbReference type="AlphaFoldDB" id="A0AB94IV70"/>
<dbReference type="GO" id="GO:0019674">
    <property type="term" value="P:NAD+ metabolic process"/>
    <property type="evidence" value="ECO:0007669"/>
    <property type="project" value="InterPro"/>
</dbReference>
<feature type="binding site" evidence="6">
    <location>
        <begin position="140"/>
        <end position="141"/>
    </location>
    <ligand>
        <name>NAD(+)</name>
        <dbReference type="ChEBI" id="CHEBI:57540"/>
    </ligand>
</feature>
<comment type="caution">
    <text evidence="6">Lacks conserved residue(s) required for the propagation of feature annotation.</text>
</comment>
<dbReference type="Gene3D" id="2.60.200.30">
    <property type="entry name" value="Probable inorganic polyphosphate/atp-NAD kinase, domain 2"/>
    <property type="match status" value="1"/>
</dbReference>
<dbReference type="Gene3D" id="3.40.50.10330">
    <property type="entry name" value="Probable inorganic polyphosphate/atp-NAD kinase, domain 1"/>
    <property type="match status" value="1"/>
</dbReference>
<feature type="binding site" evidence="6">
    <location>
        <position position="170"/>
    </location>
    <ligand>
        <name>NAD(+)</name>
        <dbReference type="ChEBI" id="CHEBI:57540"/>
    </ligand>
</feature>
<reference evidence="8" key="1">
    <citation type="submission" date="2010-03" db="EMBL/GenBank/DDBJ databases">
        <title>The genome sequence of Synergistetes sp. SGP1.</title>
        <authorList>
            <consortium name="metaHIT consortium -- http://www.metahit.eu/"/>
            <person name="Pajon A."/>
            <person name="Turner K."/>
            <person name="Parkhill J."/>
            <person name="Wade W."/>
            <person name="Vartoukian S."/>
        </authorList>
    </citation>
    <scope>NUCLEOTIDE SEQUENCE [LARGE SCALE GENOMIC DNA]</scope>
    <source>
        <strain evidence="8">SGP1</strain>
    </source>
</reference>
<dbReference type="GO" id="GO:0003951">
    <property type="term" value="F:NAD+ kinase activity"/>
    <property type="evidence" value="ECO:0007669"/>
    <property type="project" value="UniProtKB-UniRule"/>
</dbReference>
<evidence type="ECO:0000256" key="4">
    <source>
        <dbReference type="ARBA" id="ARBA00023027"/>
    </source>
</evidence>
<evidence type="ECO:0000256" key="3">
    <source>
        <dbReference type="ARBA" id="ARBA00022857"/>
    </source>
</evidence>
<reference evidence="7 8" key="2">
    <citation type="submission" date="2010-03" db="EMBL/GenBank/DDBJ databases">
        <authorList>
            <person name="Pajon A."/>
        </authorList>
    </citation>
    <scope>NUCLEOTIDE SEQUENCE [LARGE SCALE GENOMIC DNA]</scope>
    <source>
        <strain evidence="7 8">SGP1</strain>
    </source>
</reference>
<keyword evidence="6" id="KW-0067">ATP-binding</keyword>
<keyword evidence="2 6" id="KW-0418">Kinase</keyword>
<comment type="similarity">
    <text evidence="6">Belongs to the NAD kinase family.</text>
</comment>
<dbReference type="GO" id="GO:0051287">
    <property type="term" value="F:NAD binding"/>
    <property type="evidence" value="ECO:0007669"/>
    <property type="project" value="UniProtKB-ARBA"/>
</dbReference>
<feature type="binding site" evidence="6">
    <location>
        <begin position="66"/>
        <end position="67"/>
    </location>
    <ligand>
        <name>NAD(+)</name>
        <dbReference type="ChEBI" id="CHEBI:57540"/>
    </ligand>
</feature>
<dbReference type="KEGG" id="sbr:SY1_00690"/>
<proteinExistence type="inferred from homology"/>
<feature type="active site" description="Proton acceptor" evidence="6">
    <location>
        <position position="66"/>
    </location>
</feature>
<dbReference type="InterPro" id="IPR016064">
    <property type="entry name" value="NAD/diacylglycerol_kinase_sf"/>
</dbReference>
<dbReference type="GO" id="GO:0006741">
    <property type="term" value="P:NADP+ biosynthetic process"/>
    <property type="evidence" value="ECO:0007669"/>
    <property type="project" value="UniProtKB-UniRule"/>
</dbReference>
<sequence>MNDLGMIVNLHKPEAVEMARRLLRWGQANGCSFLLPHLEASALTAAGLSDEEWLNTVKLAVVIGGDGTFLRAARYVLDSDIVLHGINLGHLGFLASSKPEEAECDLKSILEDRFDVLNRRVLRCVLYRDGVPRYTIYALNDVVLSKNAIARLLHIEVQFNGRFFGILPADGVIISSPTGSTAYALSAGGPIIPPHLDSMLLAPLCAHTLYSRPLIAAATDRISLIPRSSSRDITLTQDGQLAYEVFTDDRIDVDLPPDKLIRTVVLPGRNFLDLLQEKLGWGQSRPGVNRE</sequence>
<organism evidence="7 8">
    <name type="scientific">Fretibacterium fastidiosum</name>
    <dbReference type="NCBI Taxonomy" id="651822"/>
    <lineage>
        <taxon>Bacteria</taxon>
        <taxon>Thermotogati</taxon>
        <taxon>Synergistota</taxon>
        <taxon>Synergistia</taxon>
        <taxon>Synergistales</taxon>
        <taxon>Aminobacteriaceae</taxon>
        <taxon>Fretibacterium</taxon>
    </lineage>
</organism>
<dbReference type="PANTHER" id="PTHR20275">
    <property type="entry name" value="NAD KINASE"/>
    <property type="match status" value="1"/>
</dbReference>
<dbReference type="PANTHER" id="PTHR20275:SF0">
    <property type="entry name" value="NAD KINASE"/>
    <property type="match status" value="1"/>
</dbReference>
<feature type="binding site" evidence="6">
    <location>
        <position position="151"/>
    </location>
    <ligand>
        <name>NAD(+)</name>
        <dbReference type="ChEBI" id="CHEBI:57540"/>
    </ligand>
</feature>
<dbReference type="GO" id="GO:0005524">
    <property type="term" value="F:ATP binding"/>
    <property type="evidence" value="ECO:0007669"/>
    <property type="project" value="UniProtKB-KW"/>
</dbReference>
<name>A0AB94IV70_9BACT</name>
<evidence type="ECO:0000256" key="1">
    <source>
        <dbReference type="ARBA" id="ARBA00022679"/>
    </source>
</evidence>
<dbReference type="HAMAP" id="MF_00361">
    <property type="entry name" value="NAD_kinase"/>
    <property type="match status" value="1"/>
</dbReference>
<keyword evidence="4 6" id="KW-0520">NAD</keyword>
<accession>A0AB94IV70</accession>
<feature type="binding site" evidence="6">
    <location>
        <position position="240"/>
    </location>
    <ligand>
        <name>NAD(+)</name>
        <dbReference type="ChEBI" id="CHEBI:57540"/>
    </ligand>
</feature>
<gene>
    <name evidence="6" type="primary">nadK</name>
    <name evidence="7" type="ORF">SY1_00690</name>
</gene>
<keyword evidence="3 6" id="KW-0521">NADP</keyword>
<dbReference type="Pfam" id="PF01513">
    <property type="entry name" value="NAD_kinase"/>
    <property type="match status" value="1"/>
</dbReference>
<evidence type="ECO:0000256" key="2">
    <source>
        <dbReference type="ARBA" id="ARBA00022777"/>
    </source>
</evidence>
<comment type="cofactor">
    <cofactor evidence="6">
        <name>a divalent metal cation</name>
        <dbReference type="ChEBI" id="CHEBI:60240"/>
    </cofactor>
</comment>
<dbReference type="InterPro" id="IPR017437">
    <property type="entry name" value="ATP-NAD_kinase_PpnK-typ_C"/>
</dbReference>
<dbReference type="EMBL" id="FP929056">
    <property type="protein sequence ID" value="CBL27648.1"/>
    <property type="molecule type" value="Genomic_DNA"/>
</dbReference>
<comment type="catalytic activity">
    <reaction evidence="5 6">
        <text>NAD(+) + ATP = ADP + NADP(+) + H(+)</text>
        <dbReference type="Rhea" id="RHEA:18629"/>
        <dbReference type="ChEBI" id="CHEBI:15378"/>
        <dbReference type="ChEBI" id="CHEBI:30616"/>
        <dbReference type="ChEBI" id="CHEBI:57540"/>
        <dbReference type="ChEBI" id="CHEBI:58349"/>
        <dbReference type="ChEBI" id="CHEBI:456216"/>
        <dbReference type="EC" id="2.7.1.23"/>
    </reaction>
</comment>
<comment type="function">
    <text evidence="6">Involved in the regulation of the intracellular balance of NAD and NADP, and is a key enzyme in the biosynthesis of NADP. Catalyzes specifically the phosphorylation on 2'-hydroxyl of the adenosine moiety of NAD to yield NADP.</text>
</comment>
<feature type="binding site" evidence="6">
    <location>
        <begin position="181"/>
        <end position="186"/>
    </location>
    <ligand>
        <name>NAD(+)</name>
        <dbReference type="ChEBI" id="CHEBI:57540"/>
    </ligand>
</feature>
<dbReference type="SUPFAM" id="SSF111331">
    <property type="entry name" value="NAD kinase/diacylglycerol kinase-like"/>
    <property type="match status" value="1"/>
</dbReference>
<comment type="subcellular location">
    <subcellularLocation>
        <location evidence="6">Cytoplasm</location>
    </subcellularLocation>
</comment>